<feature type="compositionally biased region" description="Low complexity" evidence="1">
    <location>
        <begin position="401"/>
        <end position="412"/>
    </location>
</feature>
<keyword evidence="3" id="KW-1185">Reference proteome</keyword>
<dbReference type="Gene3D" id="3.40.50.150">
    <property type="entry name" value="Vaccinia Virus protein VP39"/>
    <property type="match status" value="1"/>
</dbReference>
<dbReference type="EMBL" id="DF237003">
    <property type="protein sequence ID" value="GAQ80425.1"/>
    <property type="molecule type" value="Genomic_DNA"/>
</dbReference>
<dbReference type="SUPFAM" id="SSF53335">
    <property type="entry name" value="S-adenosyl-L-methionine-dependent methyltransferases"/>
    <property type="match status" value="1"/>
</dbReference>
<dbReference type="InterPro" id="IPR029063">
    <property type="entry name" value="SAM-dependent_MTases_sf"/>
</dbReference>
<name>A0A0U9HI94_KLENI</name>
<sequence>MGPASIIPNPRKQRAKYYVNPNTDSERSAYLRCEFPIEYGRSPLHAYTAVLRGYVGAVMPLHIKTPISRLEAETARRPLDQYNTELMTVTTDIFDRSVRALAMPAAPPRPIRNPAFQHIRPLDQSLIDKRAVLDVAGPGLVVIELFTGVMATTEALVRSGLKVRKVYACELDKKAQKGFSRAASEAKGLRDPRTKLFTEAIRVVHTVTSVHGPCAYLFENVDASDHPQADVRDEFNDVVKGVLGPGFAFDAVAAGSLAHRNRRWWTNLVPSPLITEMVEKRFKQRPDFRRVQDILEPGRTAQRVKHSGAPGRHRVNETGQPLRALSTFVSLRGSHAYRVGSHSMILAANGEQEEPTALERERAMGFLENSTQAGPPITESDRRRLLGSTMDMHALTFLTQPPGTASSRPPAAAGGGRGQIGTPQKDPGKEQPEGDPPDLPDLLPSEEESEKLDWGLGGRGDLTPEQKQALEDLMDEFRDVQAADMSEMSTIIGKRFKIPVTDDTPIFKHQYRLAYAEKDILKDQVEERLKCGFFRRFSVPMGLAYNHAAEEG</sequence>
<feature type="region of interest" description="Disordered" evidence="1">
    <location>
        <begin position="398"/>
        <end position="463"/>
    </location>
</feature>
<dbReference type="OrthoDB" id="2020354at2759"/>
<accession>A0A0U9HI94</accession>
<protein>
    <submittedName>
        <fullName evidence="2">Uncharacterized protein</fullName>
    </submittedName>
</protein>
<gene>
    <name evidence="2" type="ORF">KFL_000540020</name>
</gene>
<feature type="compositionally biased region" description="Acidic residues" evidence="1">
    <location>
        <begin position="433"/>
        <end position="450"/>
    </location>
</feature>
<dbReference type="Proteomes" id="UP000054558">
    <property type="component" value="Unassembled WGS sequence"/>
</dbReference>
<evidence type="ECO:0000313" key="3">
    <source>
        <dbReference type="Proteomes" id="UP000054558"/>
    </source>
</evidence>
<dbReference type="AlphaFoldDB" id="A0A0U9HI94"/>
<proteinExistence type="predicted"/>
<evidence type="ECO:0000256" key="1">
    <source>
        <dbReference type="SAM" id="MobiDB-lite"/>
    </source>
</evidence>
<evidence type="ECO:0000313" key="2">
    <source>
        <dbReference type="EMBL" id="GAQ80425.1"/>
    </source>
</evidence>
<reference evidence="2 3" key="1">
    <citation type="journal article" date="2014" name="Nat. Commun.">
        <title>Klebsormidium flaccidum genome reveals primary factors for plant terrestrial adaptation.</title>
        <authorList>
            <person name="Hori K."/>
            <person name="Maruyama F."/>
            <person name="Fujisawa T."/>
            <person name="Togashi T."/>
            <person name="Yamamoto N."/>
            <person name="Seo M."/>
            <person name="Sato S."/>
            <person name="Yamada T."/>
            <person name="Mori H."/>
            <person name="Tajima N."/>
            <person name="Moriyama T."/>
            <person name="Ikeuchi M."/>
            <person name="Watanabe M."/>
            <person name="Wada H."/>
            <person name="Kobayashi K."/>
            <person name="Saito M."/>
            <person name="Masuda T."/>
            <person name="Sasaki-Sekimoto Y."/>
            <person name="Mashiguchi K."/>
            <person name="Awai K."/>
            <person name="Shimojima M."/>
            <person name="Masuda S."/>
            <person name="Iwai M."/>
            <person name="Nobusawa T."/>
            <person name="Narise T."/>
            <person name="Kondo S."/>
            <person name="Saito H."/>
            <person name="Sato R."/>
            <person name="Murakawa M."/>
            <person name="Ihara Y."/>
            <person name="Oshima-Yamada Y."/>
            <person name="Ohtaka K."/>
            <person name="Satoh M."/>
            <person name="Sonobe K."/>
            <person name="Ishii M."/>
            <person name="Ohtani R."/>
            <person name="Kanamori-Sato M."/>
            <person name="Honoki R."/>
            <person name="Miyazaki D."/>
            <person name="Mochizuki H."/>
            <person name="Umetsu J."/>
            <person name="Higashi K."/>
            <person name="Shibata D."/>
            <person name="Kamiya Y."/>
            <person name="Sato N."/>
            <person name="Nakamura Y."/>
            <person name="Tabata S."/>
            <person name="Ida S."/>
            <person name="Kurokawa K."/>
            <person name="Ohta H."/>
        </authorList>
    </citation>
    <scope>NUCLEOTIDE SEQUENCE [LARGE SCALE GENOMIC DNA]</scope>
    <source>
        <strain evidence="2 3">NIES-2285</strain>
    </source>
</reference>
<organism evidence="2 3">
    <name type="scientific">Klebsormidium nitens</name>
    <name type="common">Green alga</name>
    <name type="synonym">Ulothrix nitens</name>
    <dbReference type="NCBI Taxonomy" id="105231"/>
    <lineage>
        <taxon>Eukaryota</taxon>
        <taxon>Viridiplantae</taxon>
        <taxon>Streptophyta</taxon>
        <taxon>Klebsormidiophyceae</taxon>
        <taxon>Klebsormidiales</taxon>
        <taxon>Klebsormidiaceae</taxon>
        <taxon>Klebsormidium</taxon>
    </lineage>
</organism>